<dbReference type="GO" id="GO:0005975">
    <property type="term" value="P:carbohydrate metabolic process"/>
    <property type="evidence" value="ECO:0007669"/>
    <property type="project" value="InterPro"/>
</dbReference>
<evidence type="ECO:0000256" key="1">
    <source>
        <dbReference type="ARBA" id="ARBA00001231"/>
    </source>
</evidence>
<dbReference type="Pfam" id="PF00933">
    <property type="entry name" value="Glyco_hydro_3"/>
    <property type="match status" value="1"/>
</dbReference>
<reference evidence="8 9" key="1">
    <citation type="journal article" date="2013" name="Genome Announc.">
        <title>Draft Genome Sequence of the Cellulolytic Bacterium Clostridium papyrosolvens C7 (ATCC 700395).</title>
        <authorList>
            <person name="Zepeda V."/>
            <person name="Dassa B."/>
            <person name="Borovok I."/>
            <person name="Lamed R."/>
            <person name="Bayer E.A."/>
            <person name="Cate J.H."/>
        </authorList>
    </citation>
    <scope>NUCLEOTIDE SEQUENCE [LARGE SCALE GENOMIC DNA]</scope>
    <source>
        <strain evidence="8 9">C7</strain>
    </source>
</reference>
<dbReference type="GO" id="GO:0009254">
    <property type="term" value="P:peptidoglycan turnover"/>
    <property type="evidence" value="ECO:0007669"/>
    <property type="project" value="TreeGrafter"/>
</dbReference>
<evidence type="ECO:0000256" key="6">
    <source>
        <dbReference type="SAM" id="MobiDB-lite"/>
    </source>
</evidence>
<evidence type="ECO:0000256" key="2">
    <source>
        <dbReference type="ARBA" id="ARBA00005336"/>
    </source>
</evidence>
<protein>
    <recommendedName>
        <fullName evidence="3">beta-N-acetylhexosaminidase</fullName>
        <ecNumber evidence="3">3.2.1.52</ecNumber>
    </recommendedName>
</protein>
<dbReference type="SUPFAM" id="SSF51445">
    <property type="entry name" value="(Trans)glycosidases"/>
    <property type="match status" value="1"/>
</dbReference>
<evidence type="ECO:0000256" key="3">
    <source>
        <dbReference type="ARBA" id="ARBA00012663"/>
    </source>
</evidence>
<organism evidence="8 9">
    <name type="scientific">Ruminiclostridium papyrosolvens C7</name>
    <dbReference type="NCBI Taxonomy" id="1330534"/>
    <lineage>
        <taxon>Bacteria</taxon>
        <taxon>Bacillati</taxon>
        <taxon>Bacillota</taxon>
        <taxon>Clostridia</taxon>
        <taxon>Eubacteriales</taxon>
        <taxon>Oscillospiraceae</taxon>
        <taxon>Ruminiclostridium</taxon>
    </lineage>
</organism>
<dbReference type="EMBL" id="ATAY01000076">
    <property type="protein sequence ID" value="EPR10023.1"/>
    <property type="molecule type" value="Genomic_DNA"/>
</dbReference>
<sequence length="444" mass="48737">MRKTRYRNRRRKFLTIFIVIFLAALTVVAGYTALLYSRDNHNNGGIGDKNWGTDTSYQTNTGATSTPTSTSTPVNTSKEPVQEGDKLKEQIMGMSLDEKIGQMVIVGLDGYMADEHARQMIEEYNVGGFILFKSNIQNSNQMLELLNSLKSINRANKVPLFLAVDEEGGRVSRLPNEFLKIPSNKTIGKLNNSSVSHQVGSIIGEEIKSFGMNMDFAPVLDINSNPKNPVIGDRAFGTAPDLVSKLGVQTMQGLQSQNIIPVVKHFPGHGDTSTDSHVGLPRVNNDLKRLRSFELKPFADAIENGAEAVMVAHILLPKIDPENPASFSRTIISDILRTEMNYDGVVITDDFTMGAIVKNYNIGQAAVKSVLAGSDIVLVCHDFEKQKAVISALKNAAQSGQLPMDRIDQSVTRILNLKQEHGITDDPANAVDPKPINDKIRSLF</sequence>
<feature type="compositionally biased region" description="Low complexity" evidence="6">
    <location>
        <begin position="59"/>
        <end position="77"/>
    </location>
</feature>
<dbReference type="AlphaFoldDB" id="U4R069"/>
<evidence type="ECO:0000313" key="8">
    <source>
        <dbReference type="EMBL" id="EPR10023.1"/>
    </source>
</evidence>
<dbReference type="OrthoDB" id="9805821at2"/>
<gene>
    <name evidence="8" type="ORF">L323_15250</name>
</gene>
<dbReference type="InterPro" id="IPR036962">
    <property type="entry name" value="Glyco_hydro_3_N_sf"/>
</dbReference>
<comment type="caution">
    <text evidence="8">The sequence shown here is derived from an EMBL/GenBank/DDBJ whole genome shotgun (WGS) entry which is preliminary data.</text>
</comment>
<dbReference type="PROSITE" id="PS00775">
    <property type="entry name" value="GLYCOSYL_HYDROL_F3"/>
    <property type="match status" value="1"/>
</dbReference>
<dbReference type="PATRIC" id="fig|1330534.3.peg.3022"/>
<dbReference type="InterPro" id="IPR017853">
    <property type="entry name" value="GH"/>
</dbReference>
<dbReference type="InterPro" id="IPR019800">
    <property type="entry name" value="Glyco_hydro_3_AS"/>
</dbReference>
<dbReference type="PANTHER" id="PTHR30480:SF13">
    <property type="entry name" value="BETA-HEXOSAMINIDASE"/>
    <property type="match status" value="1"/>
</dbReference>
<evidence type="ECO:0000259" key="7">
    <source>
        <dbReference type="Pfam" id="PF00933"/>
    </source>
</evidence>
<dbReference type="InterPro" id="IPR050226">
    <property type="entry name" value="NagZ_Beta-hexosaminidase"/>
</dbReference>
<comment type="similarity">
    <text evidence="2">Belongs to the glycosyl hydrolase 3 family.</text>
</comment>
<proteinExistence type="inferred from homology"/>
<feature type="domain" description="Glycoside hydrolase family 3 N-terminal" evidence="7">
    <location>
        <begin position="96"/>
        <end position="417"/>
    </location>
</feature>
<keyword evidence="4 8" id="KW-0378">Hydrolase</keyword>
<accession>U4R069</accession>
<dbReference type="GO" id="GO:0004563">
    <property type="term" value="F:beta-N-acetylhexosaminidase activity"/>
    <property type="evidence" value="ECO:0007669"/>
    <property type="project" value="UniProtKB-EC"/>
</dbReference>
<evidence type="ECO:0000256" key="4">
    <source>
        <dbReference type="ARBA" id="ARBA00022801"/>
    </source>
</evidence>
<evidence type="ECO:0000313" key="9">
    <source>
        <dbReference type="Proteomes" id="UP000016860"/>
    </source>
</evidence>
<keyword evidence="5" id="KW-0326">Glycosidase</keyword>
<dbReference type="Proteomes" id="UP000016860">
    <property type="component" value="Unassembled WGS sequence"/>
</dbReference>
<dbReference type="Gene3D" id="3.20.20.300">
    <property type="entry name" value="Glycoside hydrolase, family 3, N-terminal domain"/>
    <property type="match status" value="1"/>
</dbReference>
<dbReference type="STRING" id="1330534.L323_15250"/>
<dbReference type="EC" id="3.2.1.52" evidence="3"/>
<name>U4R069_9FIRM</name>
<feature type="region of interest" description="Disordered" evidence="6">
    <location>
        <begin position="57"/>
        <end position="84"/>
    </location>
</feature>
<evidence type="ECO:0000256" key="5">
    <source>
        <dbReference type="ARBA" id="ARBA00023295"/>
    </source>
</evidence>
<dbReference type="PANTHER" id="PTHR30480">
    <property type="entry name" value="BETA-HEXOSAMINIDASE-RELATED"/>
    <property type="match status" value="1"/>
</dbReference>
<dbReference type="RefSeq" id="WP_020816485.1">
    <property type="nucleotide sequence ID" value="NZ_ATAY01000076.1"/>
</dbReference>
<dbReference type="NCBIfam" id="NF003740">
    <property type="entry name" value="PRK05337.1"/>
    <property type="match status" value="1"/>
</dbReference>
<dbReference type="InterPro" id="IPR001764">
    <property type="entry name" value="Glyco_hydro_3_N"/>
</dbReference>
<comment type="catalytic activity">
    <reaction evidence="1">
        <text>Hydrolysis of terminal non-reducing N-acetyl-D-hexosamine residues in N-acetyl-beta-D-hexosaminides.</text>
        <dbReference type="EC" id="3.2.1.52"/>
    </reaction>
</comment>